<keyword evidence="9" id="KW-0963">Cytoplasm</keyword>
<keyword evidence="11" id="KW-0413">Isomerase</keyword>
<keyword evidence="6 9" id="KW-0460">Magnesium</keyword>
<evidence type="ECO:0000256" key="8">
    <source>
        <dbReference type="ARBA" id="ARBA00023277"/>
    </source>
</evidence>
<dbReference type="SUPFAM" id="SSF53613">
    <property type="entry name" value="Ribokinase-like"/>
    <property type="match status" value="1"/>
</dbReference>
<feature type="binding site" evidence="9">
    <location>
        <position position="329"/>
    </location>
    <ligand>
        <name>K(+)</name>
        <dbReference type="ChEBI" id="CHEBI:29103"/>
    </ligand>
</feature>
<organism evidence="11 12">
    <name type="scientific">Blattamonas nauphoetae</name>
    <dbReference type="NCBI Taxonomy" id="2049346"/>
    <lineage>
        <taxon>Eukaryota</taxon>
        <taxon>Metamonada</taxon>
        <taxon>Preaxostyla</taxon>
        <taxon>Oxymonadida</taxon>
        <taxon>Blattamonas</taxon>
    </lineage>
</organism>
<protein>
    <recommendedName>
        <fullName evidence="9">Ribokinase</fullName>
        <shortName evidence="9">RK</shortName>
        <ecNumber evidence="9">2.7.1.15</ecNumber>
    </recommendedName>
</protein>
<dbReference type="Proteomes" id="UP001281761">
    <property type="component" value="Unassembled WGS sequence"/>
</dbReference>
<feature type="domain" description="Carbohydrate kinase PfkB" evidence="10">
    <location>
        <begin position="9"/>
        <end position="340"/>
    </location>
</feature>
<feature type="binding site" evidence="9">
    <location>
        <position position="334"/>
    </location>
    <ligand>
        <name>K(+)</name>
        <dbReference type="ChEBI" id="CHEBI:29103"/>
    </ligand>
</feature>
<dbReference type="InterPro" id="IPR011611">
    <property type="entry name" value="PfkB_dom"/>
</dbReference>
<dbReference type="PRINTS" id="PR00990">
    <property type="entry name" value="RIBOKINASE"/>
</dbReference>
<feature type="binding site" evidence="9">
    <location>
        <position position="338"/>
    </location>
    <ligand>
        <name>K(+)</name>
        <dbReference type="ChEBI" id="CHEBI:29103"/>
    </ligand>
</feature>
<feature type="binding site" evidence="9">
    <location>
        <begin position="274"/>
        <end position="275"/>
    </location>
    <ligand>
        <name>ATP</name>
        <dbReference type="ChEBI" id="CHEBI:30616"/>
    </ligand>
</feature>
<comment type="subcellular location">
    <subcellularLocation>
        <location evidence="9">Cytoplasm</location>
    </subcellularLocation>
    <subcellularLocation>
        <location evidence="9">Nucleus</location>
    </subcellularLocation>
</comment>
<sequence>MTTPLPIIDIIVVGASNMDLVSTVARMPVLGETIHGTSFSTGFGGKGANQAVAAAKCGGKCAFLGKVGTDEFGKEMIRNLQTNHVDVSHVSVTDQASSGVAPIFVDEKGRNSIVIVNGANDLITPQDVDNAENMISKAKILIAQLEIQSPITLHALKLARKHGLLTILNPSPAPDTTIPEIAALMTDLMSYTDIVVPNEVEAAMLSKQSTDIAATPAGLNKVHDLLLGQGPILSLISLGSEGASVAVKTTSFVHPPTLVPCPKLEKVTDTTGAGDCLLGTFAYFLCEYLDKHAKQETTPHDLFVEQLKTDGISFIVECTKKAGQAATFSVQRPGTQKSYPNAEELSLLLQAA</sequence>
<feature type="binding site" evidence="9">
    <location>
        <begin position="17"/>
        <end position="19"/>
    </location>
    <ligand>
        <name>substrate</name>
    </ligand>
</feature>
<comment type="similarity">
    <text evidence="9">Belongs to the carbohydrate kinase PfkB family. Ribokinase subfamily.</text>
</comment>
<evidence type="ECO:0000256" key="7">
    <source>
        <dbReference type="ARBA" id="ARBA00022958"/>
    </source>
</evidence>
<evidence type="ECO:0000256" key="1">
    <source>
        <dbReference type="ARBA" id="ARBA00022679"/>
    </source>
</evidence>
<feature type="binding site" evidence="9">
    <location>
        <position position="332"/>
    </location>
    <ligand>
        <name>K(+)</name>
        <dbReference type="ChEBI" id="CHEBI:29103"/>
    </ligand>
</feature>
<dbReference type="Gene3D" id="3.40.1190.20">
    <property type="match status" value="1"/>
</dbReference>
<dbReference type="InterPro" id="IPR029056">
    <property type="entry name" value="Ribokinase-like"/>
</dbReference>
<name>A0ABQ9YCG8_9EUKA</name>
<keyword evidence="1 9" id="KW-0808">Transferase</keyword>
<proteinExistence type="inferred from homology"/>
<evidence type="ECO:0000256" key="2">
    <source>
        <dbReference type="ARBA" id="ARBA00022723"/>
    </source>
</evidence>
<dbReference type="PANTHER" id="PTHR10584">
    <property type="entry name" value="SUGAR KINASE"/>
    <property type="match status" value="1"/>
</dbReference>
<dbReference type="HAMAP" id="MF_01987">
    <property type="entry name" value="Ribokinase"/>
    <property type="match status" value="1"/>
</dbReference>
<dbReference type="EMBL" id="JARBJD010000016">
    <property type="protein sequence ID" value="KAK2961450.1"/>
    <property type="molecule type" value="Genomic_DNA"/>
</dbReference>
<evidence type="ECO:0000259" key="10">
    <source>
        <dbReference type="Pfam" id="PF00294"/>
    </source>
</evidence>
<feature type="binding site" evidence="9">
    <location>
        <position position="275"/>
    </location>
    <ligand>
        <name>substrate</name>
    </ligand>
</feature>
<feature type="binding site" evidence="9">
    <location>
        <begin position="237"/>
        <end position="242"/>
    </location>
    <ligand>
        <name>ATP</name>
        <dbReference type="ChEBI" id="CHEBI:30616"/>
    </ligand>
</feature>
<feature type="binding site" evidence="9">
    <location>
        <position position="146"/>
    </location>
    <ligand>
        <name>substrate</name>
    </ligand>
</feature>
<keyword evidence="3 9" id="KW-0547">Nucleotide-binding</keyword>
<keyword evidence="8 9" id="KW-0119">Carbohydrate metabolism</keyword>
<keyword evidence="12" id="KW-1185">Reference proteome</keyword>
<gene>
    <name evidence="11" type="ORF">BLNAU_3571</name>
</gene>
<accession>A0ABQ9YCG8</accession>
<dbReference type="CDD" id="cd01174">
    <property type="entry name" value="ribokinase"/>
    <property type="match status" value="1"/>
</dbReference>
<keyword evidence="7 9" id="KW-0630">Potassium</keyword>
<keyword evidence="2 9" id="KW-0479">Metal-binding</keyword>
<dbReference type="InterPro" id="IPR002139">
    <property type="entry name" value="Ribo/fructo_kinase"/>
</dbReference>
<keyword evidence="4 9" id="KW-0418">Kinase</keyword>
<feature type="binding site" evidence="9">
    <location>
        <position position="271"/>
    </location>
    <ligand>
        <name>K(+)</name>
        <dbReference type="ChEBI" id="CHEBI:29103"/>
    </ligand>
</feature>
<feature type="binding site" evidence="9">
    <location>
        <begin position="45"/>
        <end position="49"/>
    </location>
    <ligand>
        <name>substrate</name>
    </ligand>
</feature>
<comment type="catalytic activity">
    <reaction evidence="9">
        <text>D-ribose + ATP = D-ribose 5-phosphate + ADP + H(+)</text>
        <dbReference type="Rhea" id="RHEA:13697"/>
        <dbReference type="ChEBI" id="CHEBI:15378"/>
        <dbReference type="ChEBI" id="CHEBI:30616"/>
        <dbReference type="ChEBI" id="CHEBI:47013"/>
        <dbReference type="ChEBI" id="CHEBI:78346"/>
        <dbReference type="ChEBI" id="CHEBI:456216"/>
        <dbReference type="EC" id="2.7.1.15"/>
    </reaction>
</comment>
<comment type="caution">
    <text evidence="9">Lacks conserved residue(s) required for the propagation of feature annotation.</text>
</comment>
<evidence type="ECO:0000256" key="3">
    <source>
        <dbReference type="ARBA" id="ARBA00022741"/>
    </source>
</evidence>
<comment type="pathway">
    <text evidence="9">Carbohydrate metabolism; D-ribose degradation; D-ribose 5-phosphate from beta-D-ribopyranose: step 2/2.</text>
</comment>
<evidence type="ECO:0000313" key="11">
    <source>
        <dbReference type="EMBL" id="KAK2961450.1"/>
    </source>
</evidence>
<evidence type="ECO:0000256" key="5">
    <source>
        <dbReference type="ARBA" id="ARBA00022840"/>
    </source>
</evidence>
<dbReference type="GO" id="GO:0004751">
    <property type="term" value="F:ribose-5-phosphate isomerase activity"/>
    <property type="evidence" value="ECO:0007669"/>
    <property type="project" value="UniProtKB-EC"/>
</dbReference>
<keyword evidence="9" id="KW-0539">Nucleus</keyword>
<evidence type="ECO:0000313" key="12">
    <source>
        <dbReference type="Proteomes" id="UP001281761"/>
    </source>
</evidence>
<reference evidence="11 12" key="1">
    <citation type="journal article" date="2022" name="bioRxiv">
        <title>Genomics of Preaxostyla Flagellates Illuminates Evolutionary Transitions and the Path Towards Mitochondrial Loss.</title>
        <authorList>
            <person name="Novak L.V.F."/>
            <person name="Treitli S.C."/>
            <person name="Pyrih J."/>
            <person name="Halakuc P."/>
            <person name="Pipaliya S.V."/>
            <person name="Vacek V."/>
            <person name="Brzon O."/>
            <person name="Soukal P."/>
            <person name="Eme L."/>
            <person name="Dacks J.B."/>
            <person name="Karnkowska A."/>
            <person name="Elias M."/>
            <person name="Hampl V."/>
        </authorList>
    </citation>
    <scope>NUCLEOTIDE SEQUENCE [LARGE SCALE GENOMIC DNA]</scope>
    <source>
        <strain evidence="11">NAU3</strain>
        <tissue evidence="11">Gut</tissue>
    </source>
</reference>
<feature type="binding site" evidence="9">
    <location>
        <position position="269"/>
    </location>
    <ligand>
        <name>K(+)</name>
        <dbReference type="ChEBI" id="CHEBI:29103"/>
    </ligand>
</feature>
<evidence type="ECO:0000256" key="6">
    <source>
        <dbReference type="ARBA" id="ARBA00022842"/>
    </source>
</evidence>
<feature type="binding site" evidence="9">
    <location>
        <position position="198"/>
    </location>
    <ligand>
        <name>ATP</name>
        <dbReference type="ChEBI" id="CHEBI:30616"/>
    </ligand>
</feature>
<comment type="cofactor">
    <cofactor evidence="9">
        <name>Mg(2+)</name>
        <dbReference type="ChEBI" id="CHEBI:18420"/>
    </cofactor>
    <text evidence="9">Requires a divalent cation, most likely magnesium in vivo, as an electrophilic catalyst to aid phosphoryl group transfer. It is the chelate of the metal and the nucleotide that is the actual substrate.</text>
</comment>
<dbReference type="EC" id="2.7.1.15" evidence="9"/>
<dbReference type="InterPro" id="IPR011877">
    <property type="entry name" value="Ribokinase"/>
</dbReference>
<comment type="function">
    <text evidence="9">Catalyzes the phosphorylation of ribose at O-5 in a reaction requiring ATP and magnesium. The resulting D-ribose-5-phosphate can then be used either for sythesis of nucleotides, histidine, and tryptophan, or as a component of the pentose phosphate pathway.</text>
</comment>
<evidence type="ECO:0000256" key="4">
    <source>
        <dbReference type="ARBA" id="ARBA00022777"/>
    </source>
</evidence>
<dbReference type="PANTHER" id="PTHR10584:SF166">
    <property type="entry name" value="RIBOKINASE"/>
    <property type="match status" value="1"/>
</dbReference>
<comment type="activity regulation">
    <text evidence="9">Activated by a monovalent cation that binds near, but not in, the active site. The most likely occupant of the site in vivo is potassium. Ion binding induces a conformational change that may alter substrate affinity.</text>
</comment>
<evidence type="ECO:0000256" key="9">
    <source>
        <dbReference type="HAMAP-Rule" id="MF_03215"/>
    </source>
</evidence>
<dbReference type="Pfam" id="PF00294">
    <property type="entry name" value="PfkB"/>
    <property type="match status" value="1"/>
</dbReference>
<feature type="active site" description="Proton acceptor" evidence="9">
    <location>
        <position position="275"/>
    </location>
</feature>
<comment type="subunit">
    <text evidence="9">Homodimer.</text>
</comment>
<comment type="caution">
    <text evidence="11">The sequence shown here is derived from an EMBL/GenBank/DDBJ whole genome shotgun (WGS) entry which is preliminary data.</text>
</comment>
<keyword evidence="5 9" id="KW-0067">ATP-binding</keyword>